<gene>
    <name evidence="3" type="ORF">BN11_2630005</name>
</gene>
<feature type="chain" id="PRO_5004877325" description="Secreted protein" evidence="2">
    <location>
        <begin position="29"/>
        <end position="155"/>
    </location>
</feature>
<dbReference type="OrthoDB" id="4401005at2"/>
<dbReference type="RefSeq" id="WP_048698956.1">
    <property type="nucleotide sequence ID" value="NZ_HG764815.1"/>
</dbReference>
<keyword evidence="4" id="KW-1185">Reference proteome</keyword>
<organism evidence="3 4">
    <name type="scientific">Nostocoides australiense Ben110</name>
    <dbReference type="NCBI Taxonomy" id="1193182"/>
    <lineage>
        <taxon>Bacteria</taxon>
        <taxon>Bacillati</taxon>
        <taxon>Actinomycetota</taxon>
        <taxon>Actinomycetes</taxon>
        <taxon>Micrococcales</taxon>
        <taxon>Intrasporangiaceae</taxon>
        <taxon>Nostocoides</taxon>
    </lineage>
</organism>
<feature type="signal peptide" evidence="2">
    <location>
        <begin position="1"/>
        <end position="28"/>
    </location>
</feature>
<sequence length="155" mass="15879">MKSRLLTPLAALTAAAPLAFGTAPSAHATSGTALAICPRGSGVTVIVDFGSWDKRSCAPGDPTTGLAALRGAGFTVTMVQRFPGAVCRINGRPSATVDKCVVMPPTTGYWSYWHAVRGGKWTYSTSGPGSYNPKPGTVEGWSYGAGKPPTAPPPA</sequence>
<proteinExistence type="predicted"/>
<dbReference type="STRING" id="1193182.BN11_2630005"/>
<evidence type="ECO:0000313" key="3">
    <source>
        <dbReference type="EMBL" id="CCH73382.1"/>
    </source>
</evidence>
<evidence type="ECO:0008006" key="5">
    <source>
        <dbReference type="Google" id="ProtNLM"/>
    </source>
</evidence>
<reference evidence="3 4" key="1">
    <citation type="journal article" date="2013" name="ISME J.">
        <title>A metabolic model for members of the genus Tetrasphaera involved in enhanced biological phosphorus removal.</title>
        <authorList>
            <person name="Kristiansen R."/>
            <person name="Nguyen H.T.T."/>
            <person name="Saunders A.M."/>
            <person name="Nielsen J.L."/>
            <person name="Wimmer R."/>
            <person name="Le V.Q."/>
            <person name="McIlroy S.J."/>
            <person name="Petrovski S."/>
            <person name="Seviour R.J."/>
            <person name="Calteau A."/>
            <person name="Nielsen K.L."/>
            <person name="Nielsen P.H."/>
        </authorList>
    </citation>
    <scope>NUCLEOTIDE SEQUENCE [LARGE SCALE GENOMIC DNA]</scope>
    <source>
        <strain evidence="3 4">Ben110</strain>
    </source>
</reference>
<comment type="caution">
    <text evidence="3">The sequence shown here is derived from an EMBL/GenBank/DDBJ whole genome shotgun (WGS) entry which is preliminary data.</text>
</comment>
<dbReference type="EMBL" id="CAJA01000183">
    <property type="protein sequence ID" value="CCH73382.1"/>
    <property type="molecule type" value="Genomic_DNA"/>
</dbReference>
<dbReference type="AlphaFoldDB" id="W6JWB5"/>
<protein>
    <recommendedName>
        <fullName evidence="5">Secreted protein</fullName>
    </recommendedName>
</protein>
<name>W6JWB5_9MICO</name>
<evidence type="ECO:0000256" key="2">
    <source>
        <dbReference type="SAM" id="SignalP"/>
    </source>
</evidence>
<evidence type="ECO:0000256" key="1">
    <source>
        <dbReference type="SAM" id="MobiDB-lite"/>
    </source>
</evidence>
<evidence type="ECO:0000313" key="4">
    <source>
        <dbReference type="Proteomes" id="UP000035763"/>
    </source>
</evidence>
<keyword evidence="2" id="KW-0732">Signal</keyword>
<accession>W6JWB5</accession>
<feature type="region of interest" description="Disordered" evidence="1">
    <location>
        <begin position="134"/>
        <end position="155"/>
    </location>
</feature>
<dbReference type="Proteomes" id="UP000035763">
    <property type="component" value="Unassembled WGS sequence"/>
</dbReference>